<dbReference type="InterPro" id="IPR001650">
    <property type="entry name" value="Helicase_C-like"/>
</dbReference>
<dbReference type="InterPro" id="IPR014001">
    <property type="entry name" value="Helicase_ATP-bd"/>
</dbReference>
<comment type="similarity">
    <text evidence="1">Belongs to the helicase family. RecQ subfamily.</text>
</comment>
<dbReference type="Pfam" id="PF00271">
    <property type="entry name" value="Helicase_C"/>
    <property type="match status" value="1"/>
</dbReference>
<dbReference type="PANTHER" id="PTHR13710">
    <property type="entry name" value="DNA HELICASE RECQ FAMILY MEMBER"/>
    <property type="match status" value="1"/>
</dbReference>
<dbReference type="GO" id="GO:0006310">
    <property type="term" value="P:DNA recombination"/>
    <property type="evidence" value="ECO:0007669"/>
    <property type="project" value="TreeGrafter"/>
</dbReference>
<dbReference type="InterPro" id="IPR011545">
    <property type="entry name" value="DEAD/DEAH_box_helicase_dom"/>
</dbReference>
<accession>A0AA45WK30</accession>
<evidence type="ECO:0000313" key="10">
    <source>
        <dbReference type="EMBL" id="SMP05800.1"/>
    </source>
</evidence>
<dbReference type="SUPFAM" id="SSF52540">
    <property type="entry name" value="P-loop containing nucleoside triphosphate hydrolases"/>
    <property type="match status" value="1"/>
</dbReference>
<dbReference type="EMBL" id="FXTU01000001">
    <property type="protein sequence ID" value="SMP05800.1"/>
    <property type="molecule type" value="Genomic_DNA"/>
</dbReference>
<feature type="domain" description="Helicase ATP-binding" evidence="8">
    <location>
        <begin position="320"/>
        <end position="497"/>
    </location>
</feature>
<dbReference type="GO" id="GO:0003677">
    <property type="term" value="F:DNA binding"/>
    <property type="evidence" value="ECO:0007669"/>
    <property type="project" value="UniProtKB-KW"/>
</dbReference>
<dbReference type="RefSeq" id="WP_284723958.1">
    <property type="nucleotide sequence ID" value="NZ_FXTU01000001.1"/>
</dbReference>
<keyword evidence="10" id="KW-0347">Helicase</keyword>
<evidence type="ECO:0000313" key="11">
    <source>
        <dbReference type="Proteomes" id="UP001157946"/>
    </source>
</evidence>
<evidence type="ECO:0000256" key="4">
    <source>
        <dbReference type="ARBA" id="ARBA00023125"/>
    </source>
</evidence>
<dbReference type="PANTHER" id="PTHR13710:SF105">
    <property type="entry name" value="ATP-DEPENDENT DNA HELICASE Q1"/>
    <property type="match status" value="1"/>
</dbReference>
<dbReference type="InterPro" id="IPR027417">
    <property type="entry name" value="P-loop_NTPase"/>
</dbReference>
<dbReference type="PROSITE" id="PS51192">
    <property type="entry name" value="HELICASE_ATP_BIND_1"/>
    <property type="match status" value="1"/>
</dbReference>
<evidence type="ECO:0000256" key="2">
    <source>
        <dbReference type="ARBA" id="ARBA00022741"/>
    </source>
</evidence>
<dbReference type="GO" id="GO:0005737">
    <property type="term" value="C:cytoplasm"/>
    <property type="evidence" value="ECO:0007669"/>
    <property type="project" value="TreeGrafter"/>
</dbReference>
<proteinExistence type="inferred from homology"/>
<dbReference type="CDD" id="cd17920">
    <property type="entry name" value="DEXHc_RecQ"/>
    <property type="match status" value="1"/>
</dbReference>
<feature type="domain" description="Helicase C-terminal" evidence="9">
    <location>
        <begin position="533"/>
        <end position="690"/>
    </location>
</feature>
<dbReference type="GO" id="GO:0043138">
    <property type="term" value="F:3'-5' DNA helicase activity"/>
    <property type="evidence" value="ECO:0007669"/>
    <property type="project" value="UniProtKB-EC"/>
</dbReference>
<protein>
    <recommendedName>
        <fullName evidence="7">DNA 3'-5' helicase</fullName>
        <ecNumber evidence="7">5.6.2.4</ecNumber>
    </recommendedName>
</protein>
<evidence type="ECO:0000259" key="8">
    <source>
        <dbReference type="PROSITE" id="PS51192"/>
    </source>
</evidence>
<evidence type="ECO:0000256" key="6">
    <source>
        <dbReference type="ARBA" id="ARBA00034617"/>
    </source>
</evidence>
<evidence type="ECO:0000256" key="1">
    <source>
        <dbReference type="ARBA" id="ARBA00005446"/>
    </source>
</evidence>
<dbReference type="SMART" id="SM00490">
    <property type="entry name" value="HELICc"/>
    <property type="match status" value="1"/>
</dbReference>
<gene>
    <name evidence="10" type="ORF">SAMN06265361_101647</name>
</gene>
<dbReference type="PROSITE" id="PS51194">
    <property type="entry name" value="HELICASE_CTER"/>
    <property type="match status" value="1"/>
</dbReference>
<keyword evidence="10" id="KW-0378">Hydrolase</keyword>
<keyword evidence="2" id="KW-0547">Nucleotide-binding</keyword>
<evidence type="ECO:0000256" key="3">
    <source>
        <dbReference type="ARBA" id="ARBA00022840"/>
    </source>
</evidence>
<dbReference type="GO" id="GO:0009378">
    <property type="term" value="F:four-way junction helicase activity"/>
    <property type="evidence" value="ECO:0007669"/>
    <property type="project" value="TreeGrafter"/>
</dbReference>
<dbReference type="Proteomes" id="UP001157946">
    <property type="component" value="Unassembled WGS sequence"/>
</dbReference>
<comment type="catalytic activity">
    <reaction evidence="6">
        <text>Couples ATP hydrolysis with the unwinding of duplex DNA by translocating in the 3'-5' direction.</text>
        <dbReference type="EC" id="5.6.2.4"/>
    </reaction>
</comment>
<dbReference type="SMART" id="SM00487">
    <property type="entry name" value="DEXDc"/>
    <property type="match status" value="1"/>
</dbReference>
<name>A0AA45WK30_9BACL</name>
<evidence type="ECO:0000259" key="9">
    <source>
        <dbReference type="PROSITE" id="PS51194"/>
    </source>
</evidence>
<dbReference type="Pfam" id="PF00270">
    <property type="entry name" value="DEAD"/>
    <property type="match status" value="1"/>
</dbReference>
<dbReference type="GO" id="GO:0043590">
    <property type="term" value="C:bacterial nucleoid"/>
    <property type="evidence" value="ECO:0007669"/>
    <property type="project" value="TreeGrafter"/>
</dbReference>
<evidence type="ECO:0000256" key="7">
    <source>
        <dbReference type="ARBA" id="ARBA00034808"/>
    </source>
</evidence>
<keyword evidence="4" id="KW-0238">DNA-binding</keyword>
<comment type="caution">
    <text evidence="10">The sequence shown here is derived from an EMBL/GenBank/DDBJ whole genome shotgun (WGS) entry which is preliminary data.</text>
</comment>
<dbReference type="Gene3D" id="3.40.50.300">
    <property type="entry name" value="P-loop containing nucleotide triphosphate hydrolases"/>
    <property type="match status" value="2"/>
</dbReference>
<dbReference type="AlphaFoldDB" id="A0AA45WK30"/>
<keyword evidence="11" id="KW-1185">Reference proteome</keyword>
<dbReference type="GO" id="GO:0006281">
    <property type="term" value="P:DNA repair"/>
    <property type="evidence" value="ECO:0007669"/>
    <property type="project" value="TreeGrafter"/>
</dbReference>
<keyword evidence="3" id="KW-0067">ATP-binding</keyword>
<dbReference type="GO" id="GO:0005524">
    <property type="term" value="F:ATP binding"/>
    <property type="evidence" value="ECO:0007669"/>
    <property type="project" value="UniProtKB-KW"/>
</dbReference>
<organism evidence="10 11">
    <name type="scientific">Laceyella tengchongensis</name>
    <dbReference type="NCBI Taxonomy" id="574699"/>
    <lineage>
        <taxon>Bacteria</taxon>
        <taxon>Bacillati</taxon>
        <taxon>Bacillota</taxon>
        <taxon>Bacilli</taxon>
        <taxon>Bacillales</taxon>
        <taxon>Thermoactinomycetaceae</taxon>
        <taxon>Laceyella</taxon>
    </lineage>
</organism>
<sequence length="1085" mass="127953">MLDHNESMIQFHLSNAKNKGTQKNILFVFKGFDQSFYNDLSIEKLLSYSTEVSIQQLADSRAHLYPEVFSRISPGQKSVFWVTFEEFITLGRDILSLYFEIIMLKNNLYHQTFPILYPIDNIDEIYQRYYHHDEWPDNLSTELEILQTYFGDIKKVDNQYYVTYATEMNDLDFYVFDDLDQLPEDVQSVYEEAYLELSEEEDQILQFIHDVTQGKITGKVVHITYSGELNSFPNNYYNRLTLLQYLYKEQVQLVLSTKKLEPKRVYEEEYLKILKRYWGYDSFRLLKMYKNINNPSNKKETILVSQSQIIDDIIKQAEKSLNKEDYNDIFVTSPTGAGKSIMFQIPAIYLAHKYNLMTIVISPLIGLMTDQVQGLQNKNVDISATINSELTPVEKLDIMEKIKQGNISILYISPETLLSRSDISQLIGERKVGLFVIDEAHIVTTWGKAFRSDYWYLGGYLQKLRKEMQFPIATFTATAIYGGVEDMYAETRDSLNLINPISYFGYIKRDDIEVKIRQKDLDQQKYKEYLSDKFKILLVRLETFLQRGQKTLVYFPTVRLILDFIQFARVYGSTKLISNLSCYYGSMEKEDKNINYLKYKNNETNIMLATKAFGMGIDIPDIQNVYHFAPTGNVCDYIQEIGRAARSLNKGYAYFDFLPKDFVHVNRLHGISTLKKHQLIQVMEKILKLAEKSKESSPIRNLLVRSDEFRYIFEKKNVTDQVEDIDNKLKTALLIIEKDFKLKMNYSPIVARPRSIFANEYFLVDKEIEDKLMKQFGRYFTLVRKKQGKEKSVYKCNLKNLWQDHYTSLSYPQFKYLFHSKDESLKLFFLDSIQSVLLIDFLIKTSNITQFKLELQNLVGKVSNIFGKYARNNQYFSIEEFAKELKRQTKKDKYYCENLAMVCLYSAENFDRLTKKHANFYNSFIRFDEGRKKYTLLNSSYSDFLDWVNSQMKLILSNRNTSEVENNRFEMYLSKENRKEIEKTFILLGLVEAMGLLIYSVTGGDNPEIYIRINSFFQLYREVNNPTQYENRVLTNVYERHKTSVEMLTYLFKNEVSTKEFWELIEDYFLGKIPEEVSMRLKTIS</sequence>
<evidence type="ECO:0000256" key="5">
    <source>
        <dbReference type="ARBA" id="ARBA00023235"/>
    </source>
</evidence>
<reference evidence="10" key="1">
    <citation type="submission" date="2017-05" db="EMBL/GenBank/DDBJ databases">
        <authorList>
            <person name="Varghese N."/>
            <person name="Submissions S."/>
        </authorList>
    </citation>
    <scope>NUCLEOTIDE SEQUENCE</scope>
    <source>
        <strain evidence="10">DSM 45262</strain>
    </source>
</reference>
<dbReference type="EC" id="5.6.2.4" evidence="7"/>
<dbReference type="GO" id="GO:0030894">
    <property type="term" value="C:replisome"/>
    <property type="evidence" value="ECO:0007669"/>
    <property type="project" value="TreeGrafter"/>
</dbReference>
<keyword evidence="5" id="KW-0413">Isomerase</keyword>